<reference evidence="6 7" key="1">
    <citation type="journal article" date="2012" name="Nature">
        <title>Repeated polyploidization of Gossypium genomes and the evolution of spinnable cotton fibres.</title>
        <authorList>
            <person name="Paterson A.H."/>
            <person name="Wendel J.F."/>
            <person name="Gundlach H."/>
            <person name="Guo H."/>
            <person name="Jenkins J."/>
            <person name="Jin D."/>
            <person name="Llewellyn D."/>
            <person name="Showmaker K.C."/>
            <person name="Shu S."/>
            <person name="Udall J."/>
            <person name="Yoo M.J."/>
            <person name="Byers R."/>
            <person name="Chen W."/>
            <person name="Doron-Faigenboim A."/>
            <person name="Duke M.V."/>
            <person name="Gong L."/>
            <person name="Grimwood J."/>
            <person name="Grover C."/>
            <person name="Grupp K."/>
            <person name="Hu G."/>
            <person name="Lee T.H."/>
            <person name="Li J."/>
            <person name="Lin L."/>
            <person name="Liu T."/>
            <person name="Marler B.S."/>
            <person name="Page J.T."/>
            <person name="Roberts A.W."/>
            <person name="Romanel E."/>
            <person name="Sanders W.S."/>
            <person name="Szadkowski E."/>
            <person name="Tan X."/>
            <person name="Tang H."/>
            <person name="Xu C."/>
            <person name="Wang J."/>
            <person name="Wang Z."/>
            <person name="Zhang D."/>
            <person name="Zhang L."/>
            <person name="Ashrafi H."/>
            <person name="Bedon F."/>
            <person name="Bowers J.E."/>
            <person name="Brubaker C.L."/>
            <person name="Chee P.W."/>
            <person name="Das S."/>
            <person name="Gingle A.R."/>
            <person name="Haigler C.H."/>
            <person name="Harker D."/>
            <person name="Hoffmann L.V."/>
            <person name="Hovav R."/>
            <person name="Jones D.C."/>
            <person name="Lemke C."/>
            <person name="Mansoor S."/>
            <person name="ur Rahman M."/>
            <person name="Rainville L.N."/>
            <person name="Rambani A."/>
            <person name="Reddy U.K."/>
            <person name="Rong J.K."/>
            <person name="Saranga Y."/>
            <person name="Scheffler B.E."/>
            <person name="Scheffler J.A."/>
            <person name="Stelly D.M."/>
            <person name="Triplett B.A."/>
            <person name="Van Deynze A."/>
            <person name="Vaslin M.F."/>
            <person name="Waghmare V.N."/>
            <person name="Walford S.A."/>
            <person name="Wright R.J."/>
            <person name="Zaki E.A."/>
            <person name="Zhang T."/>
            <person name="Dennis E.S."/>
            <person name="Mayer K.F."/>
            <person name="Peterson D.G."/>
            <person name="Rokhsar D.S."/>
            <person name="Wang X."/>
            <person name="Schmutz J."/>
        </authorList>
    </citation>
    <scope>NUCLEOTIDE SEQUENCE [LARGE SCALE GENOMIC DNA]</scope>
</reference>
<evidence type="ECO:0000256" key="3">
    <source>
        <dbReference type="ARBA" id="ARBA00022448"/>
    </source>
</evidence>
<dbReference type="AlphaFoldDB" id="A0A0D2U8P0"/>
<dbReference type="GO" id="GO:0030906">
    <property type="term" value="C:retromer, cargo-selective complex"/>
    <property type="evidence" value="ECO:0007669"/>
    <property type="project" value="InterPro"/>
</dbReference>
<evidence type="ECO:0000256" key="4">
    <source>
        <dbReference type="ARBA" id="ARBA00022927"/>
    </source>
</evidence>
<name>A0A0D2U8P0_GOSRA</name>
<organism evidence="6 7">
    <name type="scientific">Gossypium raimondii</name>
    <name type="common">Peruvian cotton</name>
    <name type="synonym">Gossypium klotzschianum subsp. raimondii</name>
    <dbReference type="NCBI Taxonomy" id="29730"/>
    <lineage>
        <taxon>Eukaryota</taxon>
        <taxon>Viridiplantae</taxon>
        <taxon>Streptophyta</taxon>
        <taxon>Embryophyta</taxon>
        <taxon>Tracheophyta</taxon>
        <taxon>Spermatophyta</taxon>
        <taxon>Magnoliopsida</taxon>
        <taxon>eudicotyledons</taxon>
        <taxon>Gunneridae</taxon>
        <taxon>Pentapetalae</taxon>
        <taxon>rosids</taxon>
        <taxon>malvids</taxon>
        <taxon>Malvales</taxon>
        <taxon>Malvaceae</taxon>
        <taxon>Malvoideae</taxon>
        <taxon>Gossypium</taxon>
    </lineage>
</organism>
<dbReference type="GO" id="GO:0005829">
    <property type="term" value="C:cytosol"/>
    <property type="evidence" value="ECO:0007669"/>
    <property type="project" value="GOC"/>
</dbReference>
<gene>
    <name evidence="6" type="ORF">B456_N009400</name>
</gene>
<dbReference type="eggNOG" id="KOG1107">
    <property type="taxonomic scope" value="Eukaryota"/>
</dbReference>
<keyword evidence="3" id="KW-0813">Transport</keyword>
<accession>A0A0D2U8P0</accession>
<dbReference type="Gramene" id="KJB84193">
    <property type="protein sequence ID" value="KJB84193"/>
    <property type="gene ID" value="B456_N009400"/>
</dbReference>
<evidence type="ECO:0000256" key="5">
    <source>
        <dbReference type="ARBA" id="ARBA00023136"/>
    </source>
</evidence>
<dbReference type="GO" id="GO:0005770">
    <property type="term" value="C:late endosome"/>
    <property type="evidence" value="ECO:0007669"/>
    <property type="project" value="TreeGrafter"/>
</dbReference>
<evidence type="ECO:0000256" key="1">
    <source>
        <dbReference type="ARBA" id="ARBA00004170"/>
    </source>
</evidence>
<dbReference type="GO" id="GO:0042147">
    <property type="term" value="P:retrograde transport, endosome to Golgi"/>
    <property type="evidence" value="ECO:0007669"/>
    <property type="project" value="InterPro"/>
</dbReference>
<proteinExistence type="inferred from homology"/>
<dbReference type="InterPro" id="IPR005378">
    <property type="entry name" value="Vps35"/>
</dbReference>
<dbReference type="InterPro" id="IPR042491">
    <property type="entry name" value="Vps35_C"/>
</dbReference>
<dbReference type="STRING" id="29730.A0A0D2U8P0"/>
<comment type="similarity">
    <text evidence="2">Belongs to the VPS35 family.</text>
</comment>
<dbReference type="GO" id="GO:0006886">
    <property type="term" value="P:intracellular protein transport"/>
    <property type="evidence" value="ECO:0007669"/>
    <property type="project" value="TreeGrafter"/>
</dbReference>
<keyword evidence="5" id="KW-0472">Membrane</keyword>
<comment type="subcellular location">
    <subcellularLocation>
        <location evidence="1">Membrane</location>
        <topology evidence="1">Peripheral membrane protein</topology>
    </subcellularLocation>
</comment>
<dbReference type="PANTHER" id="PTHR11099:SF6">
    <property type="entry name" value="VACUOLAR PROTEIN SORTING-ASSOCIATED PROTEIN 35B"/>
    <property type="match status" value="1"/>
</dbReference>
<evidence type="ECO:0000313" key="6">
    <source>
        <dbReference type="EMBL" id="KJB84193.1"/>
    </source>
</evidence>
<evidence type="ECO:0000256" key="2">
    <source>
        <dbReference type="ARBA" id="ARBA00006536"/>
    </source>
</evidence>
<evidence type="ECO:0000313" key="7">
    <source>
        <dbReference type="Proteomes" id="UP000032304"/>
    </source>
</evidence>
<dbReference type="Gene3D" id="1.25.40.660">
    <property type="entry name" value="Vacuolar protein sorting-associated protein 35, helical subcomplex Vps35-C"/>
    <property type="match status" value="1"/>
</dbReference>
<keyword evidence="4" id="KW-0653">Protein transport</keyword>
<dbReference type="Proteomes" id="UP000032304">
    <property type="component" value="Unassembled WGS sequence"/>
</dbReference>
<protein>
    <submittedName>
        <fullName evidence="6">Uncharacterized protein</fullName>
    </submittedName>
</protein>
<dbReference type="PANTHER" id="PTHR11099">
    <property type="entry name" value="VACUOLAR SORTING PROTEIN 35"/>
    <property type="match status" value="1"/>
</dbReference>
<dbReference type="OMA" id="LCYIQFQ"/>
<keyword evidence="7" id="KW-1185">Reference proteome</keyword>
<sequence>MCYFGQYSARLLKKADQFRAVYASSHLFWVDDQDGIKDGVSKQITSSAIHGLIELINTEMQSDSTNPYSVADAFLASTLCYIQFQKQKGGVVGEKFDSVKL</sequence>
<dbReference type="EMBL" id="KB204125">
    <property type="protein sequence ID" value="KJB84193.1"/>
    <property type="molecule type" value="Genomic_DNA"/>
</dbReference>